<evidence type="ECO:0000256" key="2">
    <source>
        <dbReference type="ARBA" id="ARBA00004371"/>
    </source>
</evidence>
<keyword evidence="5" id="KW-0472">Membrane</keyword>
<sequence length="200" mass="22718">MFQSYAKCAADSTELSKWSFQSEEAEAEAECFAEYILQDLVFEKMSLKACFDEEFPLREVTRDKLERWYLESQLFPKLQQTVFSRVFLGKSQPSVVPLPVQADSGFGGRLEYFGLWLDSEFGTGRANASCTTYHSPQLCKSQEFHIDHMEVWGVGEEPEVDETERASVLDVDPEAKALLEMAGRRMASDGIRESDAKDLL</sequence>
<evidence type="ECO:0000256" key="3">
    <source>
        <dbReference type="ARBA" id="ARBA00004496"/>
    </source>
</evidence>
<comment type="subcellular location">
    <subcellularLocation>
        <location evidence="3">Cytoplasm</location>
    </subcellularLocation>
    <subcellularLocation>
        <location evidence="2">Lysosome</location>
    </subcellularLocation>
    <subcellularLocation>
        <location evidence="1">Membrane</location>
    </subcellularLocation>
</comment>
<proteinExistence type="predicted"/>
<accession>A0A7R8X1G0</accession>
<dbReference type="Proteomes" id="UP000677054">
    <property type="component" value="Unassembled WGS sequence"/>
</dbReference>
<dbReference type="GO" id="GO:0005764">
    <property type="term" value="C:lysosome"/>
    <property type="evidence" value="ECO:0007669"/>
    <property type="project" value="UniProtKB-SubCell"/>
</dbReference>
<dbReference type="AlphaFoldDB" id="A0A7R8X1G0"/>
<feature type="domain" description="TLDc" evidence="10">
    <location>
        <begin position="105"/>
        <end position="155"/>
    </location>
</feature>
<reference evidence="11" key="1">
    <citation type="submission" date="2020-11" db="EMBL/GenBank/DDBJ databases">
        <authorList>
            <person name="Tran Van P."/>
        </authorList>
    </citation>
    <scope>NUCLEOTIDE SEQUENCE</scope>
</reference>
<organism evidence="11">
    <name type="scientific">Darwinula stevensoni</name>
    <dbReference type="NCBI Taxonomy" id="69355"/>
    <lineage>
        <taxon>Eukaryota</taxon>
        <taxon>Metazoa</taxon>
        <taxon>Ecdysozoa</taxon>
        <taxon>Arthropoda</taxon>
        <taxon>Crustacea</taxon>
        <taxon>Oligostraca</taxon>
        <taxon>Ostracoda</taxon>
        <taxon>Podocopa</taxon>
        <taxon>Podocopida</taxon>
        <taxon>Darwinulocopina</taxon>
        <taxon>Darwinuloidea</taxon>
        <taxon>Darwinulidae</taxon>
        <taxon>Darwinula</taxon>
    </lineage>
</organism>
<evidence type="ECO:0000256" key="6">
    <source>
        <dbReference type="ARBA" id="ARBA00023228"/>
    </source>
</evidence>
<dbReference type="GO" id="GO:0006979">
    <property type="term" value="P:response to oxidative stress"/>
    <property type="evidence" value="ECO:0007669"/>
    <property type="project" value="TreeGrafter"/>
</dbReference>
<dbReference type="OrthoDB" id="289228at2759"/>
<dbReference type="EMBL" id="CAJPEV010000065">
    <property type="protein sequence ID" value="CAG0879947.1"/>
    <property type="molecule type" value="Genomic_DNA"/>
</dbReference>
<evidence type="ECO:0000256" key="7">
    <source>
        <dbReference type="ARBA" id="ARBA00039594"/>
    </source>
</evidence>
<dbReference type="Pfam" id="PF07534">
    <property type="entry name" value="TLD"/>
    <property type="match status" value="1"/>
</dbReference>
<dbReference type="GO" id="GO:0005634">
    <property type="term" value="C:nucleus"/>
    <property type="evidence" value="ECO:0007669"/>
    <property type="project" value="TreeGrafter"/>
</dbReference>
<dbReference type="PANTHER" id="PTHR23354:SF131">
    <property type="entry name" value="MTOR-ASSOCIATED PROTEIN MEAK7"/>
    <property type="match status" value="1"/>
</dbReference>
<evidence type="ECO:0000259" key="10">
    <source>
        <dbReference type="Pfam" id="PF07534"/>
    </source>
</evidence>
<evidence type="ECO:0000256" key="9">
    <source>
        <dbReference type="ARBA" id="ARBA00042134"/>
    </source>
</evidence>
<gene>
    <name evidence="11" type="ORF">DSTB1V02_LOCUS834</name>
</gene>
<dbReference type="InterPro" id="IPR006571">
    <property type="entry name" value="TLDc_dom"/>
</dbReference>
<evidence type="ECO:0000256" key="8">
    <source>
        <dbReference type="ARBA" id="ARBA00041780"/>
    </source>
</evidence>
<evidence type="ECO:0000256" key="4">
    <source>
        <dbReference type="ARBA" id="ARBA00022490"/>
    </source>
</evidence>
<dbReference type="EMBL" id="LR899582">
    <property type="protein sequence ID" value="CAD7240828.1"/>
    <property type="molecule type" value="Genomic_DNA"/>
</dbReference>
<dbReference type="PANTHER" id="PTHR23354">
    <property type="entry name" value="NUCLEOLAR PROTEIN 7/ESTROGEN RECEPTOR COACTIVATOR-RELATED"/>
    <property type="match status" value="1"/>
</dbReference>
<name>A0A7R8X1G0_9CRUS</name>
<keyword evidence="12" id="KW-1185">Reference proteome</keyword>
<keyword evidence="4" id="KW-0963">Cytoplasm</keyword>
<evidence type="ECO:0000256" key="1">
    <source>
        <dbReference type="ARBA" id="ARBA00004370"/>
    </source>
</evidence>
<dbReference type="GO" id="GO:0016020">
    <property type="term" value="C:membrane"/>
    <property type="evidence" value="ECO:0007669"/>
    <property type="project" value="UniProtKB-SubCell"/>
</dbReference>
<evidence type="ECO:0000256" key="5">
    <source>
        <dbReference type="ARBA" id="ARBA00023136"/>
    </source>
</evidence>
<protein>
    <recommendedName>
        <fullName evidence="7">MTOR-associated protein MEAK7</fullName>
    </recommendedName>
    <alternativeName>
        <fullName evidence="9">TBC/LysM-associated domain-containing protein 1</fullName>
    </alternativeName>
    <alternativeName>
        <fullName evidence="8">TLD domain-containing protein 1</fullName>
    </alternativeName>
</protein>
<evidence type="ECO:0000313" key="12">
    <source>
        <dbReference type="Proteomes" id="UP000677054"/>
    </source>
</evidence>
<evidence type="ECO:0000313" key="11">
    <source>
        <dbReference type="EMBL" id="CAD7240828.1"/>
    </source>
</evidence>
<keyword evidence="6" id="KW-0458">Lysosome</keyword>